<organism evidence="7 8">
    <name type="scientific">Batillaria attramentaria</name>
    <dbReference type="NCBI Taxonomy" id="370345"/>
    <lineage>
        <taxon>Eukaryota</taxon>
        <taxon>Metazoa</taxon>
        <taxon>Spiralia</taxon>
        <taxon>Lophotrochozoa</taxon>
        <taxon>Mollusca</taxon>
        <taxon>Gastropoda</taxon>
        <taxon>Caenogastropoda</taxon>
        <taxon>Sorbeoconcha</taxon>
        <taxon>Cerithioidea</taxon>
        <taxon>Batillariidae</taxon>
        <taxon>Batillaria</taxon>
    </lineage>
</organism>
<dbReference type="PANTHER" id="PTHR45916">
    <property type="entry name" value="STRUCTURAL MAINTENANCE OF CHROMOSOMES PROTEIN 5"/>
    <property type="match status" value="1"/>
</dbReference>
<dbReference type="EMBL" id="JACVVK020000101">
    <property type="protein sequence ID" value="KAK7492679.1"/>
    <property type="molecule type" value="Genomic_DNA"/>
</dbReference>
<evidence type="ECO:0000259" key="6">
    <source>
        <dbReference type="Pfam" id="PF13476"/>
    </source>
</evidence>
<evidence type="ECO:0000256" key="2">
    <source>
        <dbReference type="ARBA" id="ARBA00018687"/>
    </source>
</evidence>
<dbReference type="Pfam" id="PF13476">
    <property type="entry name" value="AAA_23"/>
    <property type="match status" value="1"/>
</dbReference>
<dbReference type="GO" id="GO:0006310">
    <property type="term" value="P:DNA recombination"/>
    <property type="evidence" value="ECO:0007669"/>
    <property type="project" value="UniProtKB-KW"/>
</dbReference>
<comment type="caution">
    <text evidence="7">The sequence shown here is derived from an EMBL/GenBank/DDBJ whole genome shotgun (WGS) entry which is preliminary data.</text>
</comment>
<evidence type="ECO:0000313" key="8">
    <source>
        <dbReference type="Proteomes" id="UP001519460"/>
    </source>
</evidence>
<evidence type="ECO:0000313" key="7">
    <source>
        <dbReference type="EMBL" id="KAK7492679.1"/>
    </source>
</evidence>
<dbReference type="Gene3D" id="3.40.50.300">
    <property type="entry name" value="P-loop containing nucleotide triphosphate hydrolases"/>
    <property type="match status" value="2"/>
</dbReference>
<feature type="domain" description="Rad50/SbcC-type AAA" evidence="6">
    <location>
        <begin position="47"/>
        <end position="258"/>
    </location>
</feature>
<dbReference type="InterPro" id="IPR038729">
    <property type="entry name" value="Rad50/SbcC_AAA"/>
</dbReference>
<dbReference type="SUPFAM" id="SSF52540">
    <property type="entry name" value="P-loop containing nucleoside triphosphate hydrolases"/>
    <property type="match status" value="1"/>
</dbReference>
<name>A0ABD0KZS9_9CAEN</name>
<protein>
    <recommendedName>
        <fullName evidence="2">Structural maintenance of chromosomes protein 5</fullName>
    </recommendedName>
</protein>
<evidence type="ECO:0000256" key="5">
    <source>
        <dbReference type="SAM" id="MobiDB-lite"/>
    </source>
</evidence>
<feature type="coiled-coil region" evidence="4">
    <location>
        <begin position="651"/>
        <end position="723"/>
    </location>
</feature>
<dbReference type="InterPro" id="IPR027417">
    <property type="entry name" value="P-loop_NTPase"/>
</dbReference>
<dbReference type="Proteomes" id="UP001519460">
    <property type="component" value="Unassembled WGS sequence"/>
</dbReference>
<reference evidence="7 8" key="1">
    <citation type="journal article" date="2023" name="Sci. Data">
        <title>Genome assembly of the Korean intertidal mud-creeper Batillaria attramentaria.</title>
        <authorList>
            <person name="Patra A.K."/>
            <person name="Ho P.T."/>
            <person name="Jun S."/>
            <person name="Lee S.J."/>
            <person name="Kim Y."/>
            <person name="Won Y.J."/>
        </authorList>
    </citation>
    <scope>NUCLEOTIDE SEQUENCE [LARGE SCALE GENOMIC DNA]</scope>
    <source>
        <strain evidence="7">Wonlab-2016</strain>
    </source>
</reference>
<feature type="coiled-coil region" evidence="4">
    <location>
        <begin position="226"/>
        <end position="447"/>
    </location>
</feature>
<sequence length="1036" mass="120235">MHQEKRRALAPTNNHMPNSKGDAATNKKSRVVDRTPDGTFKEGAIVRIMLQNVLTYDSVEFRTGPYLNVIIGPNGTGKSAIVCAICLGLAGKTSWLGRASSPADFIKYGHNKGIIELELHNATGENYIIRREIIKHKTNDKVQSSWSVNGRGATQKTVEEMAARLNIQVGNLVQFLPQEKVADFARMSQVELLQNTEKAVGTTEMYELHERLISMCNDTQDNDQGLAALRDQLDTEQQKNARLEQDVKNFEQREKFLQRVQLLKMKRPWMEYLELKHQFEQAKKDRDDKQAALNRAKGSQAPLQNRVDAMTESKQNIEAQLKHKTSEIRDHANKVSECSRNLDDLTDKISDAKNDLELKQREEESRLRKLADLTSQLTALENEYSQLEGADAERLAAELQEVNDTSRDLMKQMNAIHNEGMQLQSQVTNLRRQIAEAQQELRNIQDVGKIRLEQLRRRHKHTYDAVMWLRQNRDKFKSTIYEPMLLCLNMKNPADAKYVETHISERDMRAFVFEDPDDLDKFMEIMQEQRLKVNTVKVPPQPLSSFKPKYPIDHIRRYGFQSYLSDLFTCPDAVMAYLCCLYRVHQIPVGDQNTRRNVEHVIQDHPDITMFYTPDVQYSLKKSRYDNAVSSRNTPLKEASFLVASKDLQREEELLRAIKDVQRTLTEKEDNYRELQRTEAVREKELNEARERKKELMRQKDAKKRVQQQIETKRKSIQRVEGERVDLPLEERKFQDKISSIINKKCEHLVTMHLQTQRCFELSKEKVRMSLKQAETLKELSALEAQLRDATQGLATLEREVEDLKNHVKQAFENCPDTIAELDDEIHQKQARADSIFQTDETVIQNYRQRERRIAELKEQLARREVEQGLLRKDLDDARTKWLTPLKELIAKINDKFGEFFSAMDCSGEVDLYIPENEDQFDKYGIRIRVKFRDGEQLRELTPFHQSGGERSVATVLYMMALQELAKCPFRCVDEINQGMDPVNERKVFELVLLPDLEYADNMTVLCVNNGPHVLSHREWDLAKFIQLGAALSQSD</sequence>
<dbReference type="Gene3D" id="1.10.287.1490">
    <property type="match status" value="1"/>
</dbReference>
<feature type="region of interest" description="Disordered" evidence="5">
    <location>
        <begin position="1"/>
        <end position="35"/>
    </location>
</feature>
<proteinExistence type="inferred from homology"/>
<evidence type="ECO:0000256" key="3">
    <source>
        <dbReference type="ARBA" id="ARBA00023054"/>
    </source>
</evidence>
<gene>
    <name evidence="7" type="ORF">BaRGS_00016158</name>
</gene>
<evidence type="ECO:0000256" key="1">
    <source>
        <dbReference type="ARBA" id="ARBA00010171"/>
    </source>
</evidence>
<feature type="coiled-coil region" evidence="4">
    <location>
        <begin position="780"/>
        <end position="814"/>
    </location>
</feature>
<evidence type="ECO:0000256" key="4">
    <source>
        <dbReference type="SAM" id="Coils"/>
    </source>
</evidence>
<keyword evidence="3 4" id="KW-0175">Coiled coil</keyword>
<accession>A0ABD0KZS9</accession>
<keyword evidence="8" id="KW-1185">Reference proteome</keyword>
<comment type="similarity">
    <text evidence="1">Belongs to the SMC family. SMC5 subfamily.</text>
</comment>
<dbReference type="PANTHER" id="PTHR45916:SF1">
    <property type="entry name" value="STRUCTURAL MAINTENANCE OF CHROMOSOMES PROTEIN 5"/>
    <property type="match status" value="1"/>
</dbReference>
<dbReference type="AlphaFoldDB" id="A0ABD0KZS9"/>